<organism evidence="5">
    <name type="scientific">marine metagenome</name>
    <dbReference type="NCBI Taxonomy" id="408172"/>
    <lineage>
        <taxon>unclassified sequences</taxon>
        <taxon>metagenomes</taxon>
        <taxon>ecological metagenomes</taxon>
    </lineage>
</organism>
<dbReference type="Pfam" id="PF03575">
    <property type="entry name" value="Peptidase_S51"/>
    <property type="match status" value="1"/>
</dbReference>
<dbReference type="Gene3D" id="3.40.50.880">
    <property type="match status" value="1"/>
</dbReference>
<protein>
    <recommendedName>
        <fullName evidence="6">Cyanophycinase</fullName>
    </recommendedName>
</protein>
<dbReference type="EMBL" id="UINC01001223">
    <property type="protein sequence ID" value="SUZ74798.1"/>
    <property type="molecule type" value="Genomic_DNA"/>
</dbReference>
<dbReference type="AlphaFoldDB" id="A0A381Q761"/>
<dbReference type="SUPFAM" id="SSF52317">
    <property type="entry name" value="Class I glutamine amidotransferase-like"/>
    <property type="match status" value="1"/>
</dbReference>
<keyword evidence="4" id="KW-0720">Serine protease</keyword>
<evidence type="ECO:0008006" key="6">
    <source>
        <dbReference type="Google" id="ProtNLM"/>
    </source>
</evidence>
<dbReference type="PANTHER" id="PTHR36175:SF1">
    <property type="entry name" value="CYANOPHYCINASE"/>
    <property type="match status" value="1"/>
</dbReference>
<dbReference type="GO" id="GO:0006508">
    <property type="term" value="P:proteolysis"/>
    <property type="evidence" value="ECO:0007669"/>
    <property type="project" value="UniProtKB-KW"/>
</dbReference>
<comment type="similarity">
    <text evidence="1">Belongs to the peptidase S51 family.</text>
</comment>
<gene>
    <name evidence="5" type="ORF">METZ01_LOCUS27652</name>
</gene>
<evidence type="ECO:0000256" key="1">
    <source>
        <dbReference type="ARBA" id="ARBA00006534"/>
    </source>
</evidence>
<evidence type="ECO:0000256" key="2">
    <source>
        <dbReference type="ARBA" id="ARBA00022670"/>
    </source>
</evidence>
<name>A0A381Q761_9ZZZZ</name>
<evidence type="ECO:0000313" key="5">
    <source>
        <dbReference type="EMBL" id="SUZ74798.1"/>
    </source>
</evidence>
<evidence type="ECO:0000256" key="4">
    <source>
        <dbReference type="ARBA" id="ARBA00022825"/>
    </source>
</evidence>
<dbReference type="PANTHER" id="PTHR36175">
    <property type="entry name" value="CYANOPHYCINASE"/>
    <property type="match status" value="1"/>
</dbReference>
<accession>A0A381Q761</accession>
<dbReference type="InterPro" id="IPR005320">
    <property type="entry name" value="Peptidase_S51"/>
</dbReference>
<keyword evidence="2" id="KW-0645">Protease</keyword>
<proteinExistence type="inferred from homology"/>
<dbReference type="GO" id="GO:0008236">
    <property type="term" value="F:serine-type peptidase activity"/>
    <property type="evidence" value="ECO:0007669"/>
    <property type="project" value="UniProtKB-KW"/>
</dbReference>
<dbReference type="CDD" id="cd03129">
    <property type="entry name" value="GAT1_Peptidase_E_like"/>
    <property type="match status" value="1"/>
</dbReference>
<keyword evidence="3" id="KW-0378">Hydrolase</keyword>
<reference evidence="5" key="1">
    <citation type="submission" date="2018-05" db="EMBL/GenBank/DDBJ databases">
        <authorList>
            <person name="Lanie J.A."/>
            <person name="Ng W.-L."/>
            <person name="Kazmierczak K.M."/>
            <person name="Andrzejewski T.M."/>
            <person name="Davidsen T.M."/>
            <person name="Wayne K.J."/>
            <person name="Tettelin H."/>
            <person name="Glass J.I."/>
            <person name="Rusch D."/>
            <person name="Podicherti R."/>
            <person name="Tsui H.-C.T."/>
            <person name="Winkler M.E."/>
        </authorList>
    </citation>
    <scope>NUCLEOTIDE SEQUENCE</scope>
</reference>
<dbReference type="InterPro" id="IPR029062">
    <property type="entry name" value="Class_I_gatase-like"/>
</dbReference>
<evidence type="ECO:0000256" key="3">
    <source>
        <dbReference type="ARBA" id="ARBA00022801"/>
    </source>
</evidence>
<sequence length="228" mass="24129">MPGQIALVGGDEFRTGCEEMDREIMRESGHDPAKVVVVPTAAVTGPAKAANDGATHFRALGGDSSRLMLLERNHAEDPDFFVPATMADVVYFTGGSPEHLLETVFDSPFLKAVLESVDRGAVLAGSSAGAMVMGSMMRRPKAGGWVEALGLVPGIAVLPHHERSDQAETFSELQESAPSGLTFLGIDARTGCLGRPGNWRVVGSGRVTVYQGSEWQIFDSGDKLPAGF</sequence>